<gene>
    <name evidence="2" type="ORF">EGH21_17575</name>
</gene>
<organism evidence="2 3">
    <name type="scientific">Haloarcula rubra</name>
    <dbReference type="NCBI Taxonomy" id="2487747"/>
    <lineage>
        <taxon>Archaea</taxon>
        <taxon>Methanobacteriati</taxon>
        <taxon>Methanobacteriota</taxon>
        <taxon>Stenosarchaea group</taxon>
        <taxon>Halobacteria</taxon>
        <taxon>Halobacteriales</taxon>
        <taxon>Haloarculaceae</taxon>
        <taxon>Haloarcula</taxon>
    </lineage>
</organism>
<feature type="transmembrane region" description="Helical" evidence="1">
    <location>
        <begin position="227"/>
        <end position="249"/>
    </location>
</feature>
<evidence type="ECO:0000256" key="1">
    <source>
        <dbReference type="SAM" id="Phobius"/>
    </source>
</evidence>
<reference evidence="2 3" key="1">
    <citation type="submission" date="2021-06" db="EMBL/GenBank/DDBJ databases">
        <title>Halomicroarcula sp. a new haloarchaeum isolated from saline soil.</title>
        <authorList>
            <person name="Duran-Viseras A."/>
            <person name="Sanchez-Porro C."/>
            <person name="Ventosa A."/>
        </authorList>
    </citation>
    <scope>NUCLEOTIDE SEQUENCE [LARGE SCALE GENOMIC DNA]</scope>
    <source>
        <strain evidence="2 3">F13</strain>
    </source>
</reference>
<dbReference type="EMBL" id="RKLR01000008">
    <property type="protein sequence ID" value="MBX0324840.1"/>
    <property type="molecule type" value="Genomic_DNA"/>
</dbReference>
<keyword evidence="1" id="KW-0812">Transmembrane</keyword>
<keyword evidence="1" id="KW-1133">Transmembrane helix</keyword>
<feature type="transmembrane region" description="Helical" evidence="1">
    <location>
        <begin position="193"/>
        <end position="215"/>
    </location>
</feature>
<sequence length="254" mass="26371">MEFTTGAGLLLTAGTLGITHGIEPDHVAGITALTHERGDPRLSALVGGCFAVGHVAIVVVWIAIAYVLLETATFPPVFEQAGMVFVGISLGVLGLYLGITGTRKLIHRHTHDHGEGPHAHYHLHLPPSIRSRTDPNGDSVDDHGEHTHSHGIIGYLKIGFVGALFTLSPPVSMLAFISVALAETDVALLPGVVVVYGVMIVATMALIGGGAGTLFRVSAARGQHFHAISQVVASVLVLGVAGNLLVAIVPELLA</sequence>
<evidence type="ECO:0000313" key="3">
    <source>
        <dbReference type="Proteomes" id="UP001430377"/>
    </source>
</evidence>
<comment type="caution">
    <text evidence="2">The sequence shown here is derived from an EMBL/GenBank/DDBJ whole genome shotgun (WGS) entry which is preliminary data.</text>
</comment>
<feature type="transmembrane region" description="Helical" evidence="1">
    <location>
        <begin position="158"/>
        <end position="181"/>
    </location>
</feature>
<feature type="transmembrane region" description="Helical" evidence="1">
    <location>
        <begin position="81"/>
        <end position="99"/>
    </location>
</feature>
<name>A0AAW4PWF7_9EURY</name>
<protein>
    <recommendedName>
        <fullName evidence="4">Nickel/cobalt efflux system</fullName>
    </recommendedName>
</protein>
<keyword evidence="3" id="KW-1185">Reference proteome</keyword>
<dbReference type="Proteomes" id="UP001430377">
    <property type="component" value="Unassembled WGS sequence"/>
</dbReference>
<accession>A0AAW4PWF7</accession>
<keyword evidence="1" id="KW-0472">Membrane</keyword>
<evidence type="ECO:0008006" key="4">
    <source>
        <dbReference type="Google" id="ProtNLM"/>
    </source>
</evidence>
<dbReference type="RefSeq" id="WP_220619763.1">
    <property type="nucleotide sequence ID" value="NZ_RKLR01000008.1"/>
</dbReference>
<evidence type="ECO:0000313" key="2">
    <source>
        <dbReference type="EMBL" id="MBX0324840.1"/>
    </source>
</evidence>
<dbReference type="AlphaFoldDB" id="A0AAW4PWF7"/>
<feature type="transmembrane region" description="Helical" evidence="1">
    <location>
        <begin position="44"/>
        <end position="69"/>
    </location>
</feature>
<proteinExistence type="predicted"/>